<evidence type="ECO:0008006" key="6">
    <source>
        <dbReference type="Google" id="ProtNLM"/>
    </source>
</evidence>
<gene>
    <name evidence="4" type="ORF">NA56DRAFT_675138</name>
</gene>
<dbReference type="AlphaFoldDB" id="A0A2J6PET7"/>
<comment type="similarity">
    <text evidence="1">Belongs to the ice-binding protein family.</text>
</comment>
<protein>
    <recommendedName>
        <fullName evidence="6">Antifreeze protein</fullName>
    </recommendedName>
</protein>
<proteinExistence type="inferred from homology"/>
<keyword evidence="5" id="KW-1185">Reference proteome</keyword>
<dbReference type="InterPro" id="IPR021884">
    <property type="entry name" value="Ice-bd_prot"/>
</dbReference>
<dbReference type="EMBL" id="KZ613547">
    <property type="protein sequence ID" value="PMD12555.1"/>
    <property type="molecule type" value="Genomic_DNA"/>
</dbReference>
<reference evidence="4 5" key="1">
    <citation type="submission" date="2016-05" db="EMBL/GenBank/DDBJ databases">
        <title>A degradative enzymes factory behind the ericoid mycorrhizal symbiosis.</title>
        <authorList>
            <consortium name="DOE Joint Genome Institute"/>
            <person name="Martino E."/>
            <person name="Morin E."/>
            <person name="Grelet G."/>
            <person name="Kuo A."/>
            <person name="Kohler A."/>
            <person name="Daghino S."/>
            <person name="Barry K."/>
            <person name="Choi C."/>
            <person name="Cichocki N."/>
            <person name="Clum A."/>
            <person name="Copeland A."/>
            <person name="Hainaut M."/>
            <person name="Haridas S."/>
            <person name="Labutti K."/>
            <person name="Lindquist E."/>
            <person name="Lipzen A."/>
            <person name="Khouja H.-R."/>
            <person name="Murat C."/>
            <person name="Ohm R."/>
            <person name="Olson A."/>
            <person name="Spatafora J."/>
            <person name="Veneault-Fourrey C."/>
            <person name="Henrissat B."/>
            <person name="Grigoriev I."/>
            <person name="Martin F."/>
            <person name="Perotto S."/>
        </authorList>
    </citation>
    <scope>NUCLEOTIDE SEQUENCE [LARGE SCALE GENOMIC DNA]</scope>
    <source>
        <strain evidence="4 5">UAMH 7357</strain>
    </source>
</reference>
<accession>A0A2J6PET7</accession>
<evidence type="ECO:0000256" key="1">
    <source>
        <dbReference type="ARBA" id="ARBA00005445"/>
    </source>
</evidence>
<dbReference type="OrthoDB" id="10264374at2759"/>
<feature type="chain" id="PRO_5014400249" description="Antifreeze protein" evidence="3">
    <location>
        <begin position="17"/>
        <end position="239"/>
    </location>
</feature>
<name>A0A2J6PET7_9HELO</name>
<evidence type="ECO:0000256" key="2">
    <source>
        <dbReference type="ARBA" id="ARBA00022729"/>
    </source>
</evidence>
<organism evidence="4 5">
    <name type="scientific">Hyaloscypha hepaticicola</name>
    <dbReference type="NCBI Taxonomy" id="2082293"/>
    <lineage>
        <taxon>Eukaryota</taxon>
        <taxon>Fungi</taxon>
        <taxon>Dikarya</taxon>
        <taxon>Ascomycota</taxon>
        <taxon>Pezizomycotina</taxon>
        <taxon>Leotiomycetes</taxon>
        <taxon>Helotiales</taxon>
        <taxon>Hyaloscyphaceae</taxon>
        <taxon>Hyaloscypha</taxon>
    </lineage>
</organism>
<dbReference type="Proteomes" id="UP000235672">
    <property type="component" value="Unassembled WGS sequence"/>
</dbReference>
<sequence length="239" mass="23974">MLFLFAVLSFATFTSAQITLGTAASFGVLSLSSVTNTGPTVINGDLGTGGSSITGFPPGTYKGTEATSSEATTPLNDAQTAYNELAGLKGATELTGNLGGMTLAPGTYSYGSSAAVTGTLTLAGTGSASDAWYFQIGSSLITASGSSVVLTGGGLACNVFWQVGSSATLGTGSLFQGNILATASVTLNTQAVSNGGVFALGATVTLDSNIVNLDFIGSDNDFNLVRILLDHYHVVKSYN</sequence>
<evidence type="ECO:0000313" key="4">
    <source>
        <dbReference type="EMBL" id="PMD12555.1"/>
    </source>
</evidence>
<evidence type="ECO:0000313" key="5">
    <source>
        <dbReference type="Proteomes" id="UP000235672"/>
    </source>
</evidence>
<feature type="signal peptide" evidence="3">
    <location>
        <begin position="1"/>
        <end position="16"/>
    </location>
</feature>
<dbReference type="Pfam" id="PF11999">
    <property type="entry name" value="Ice_binding"/>
    <property type="match status" value="1"/>
</dbReference>
<dbReference type="STRING" id="1745343.A0A2J6PET7"/>
<evidence type="ECO:0000256" key="3">
    <source>
        <dbReference type="SAM" id="SignalP"/>
    </source>
</evidence>
<keyword evidence="2 3" id="KW-0732">Signal</keyword>